<protein>
    <submittedName>
        <fullName evidence="3">Glyoxylase, beta-lactamase superfamily II</fullName>
    </submittedName>
</protein>
<dbReference type="InterPro" id="IPR001279">
    <property type="entry name" value="Metallo-B-lactamas"/>
</dbReference>
<dbReference type="InterPro" id="IPR036866">
    <property type="entry name" value="RibonucZ/Hydroxyglut_hydro"/>
</dbReference>
<comment type="similarity">
    <text evidence="1">Belongs to the metallo-beta-lactamase superfamily. Class-B beta-lactamase family.</text>
</comment>
<dbReference type="PANTHER" id="PTHR42951:SF4">
    <property type="entry name" value="ACYL-COENZYME A THIOESTERASE MBLAC2"/>
    <property type="match status" value="1"/>
</dbReference>
<evidence type="ECO:0000313" key="3">
    <source>
        <dbReference type="EMBL" id="SMO51392.1"/>
    </source>
</evidence>
<dbReference type="Pfam" id="PF00753">
    <property type="entry name" value="Lactamase_B"/>
    <property type="match status" value="1"/>
</dbReference>
<evidence type="ECO:0000259" key="2">
    <source>
        <dbReference type="SMART" id="SM00849"/>
    </source>
</evidence>
<dbReference type="EMBL" id="FXTP01000003">
    <property type="protein sequence ID" value="SMO51392.1"/>
    <property type="molecule type" value="Genomic_DNA"/>
</dbReference>
<dbReference type="RefSeq" id="WP_142453577.1">
    <property type="nucleotide sequence ID" value="NZ_FXTP01000003.1"/>
</dbReference>
<dbReference type="GO" id="GO:0017001">
    <property type="term" value="P:antibiotic catabolic process"/>
    <property type="evidence" value="ECO:0007669"/>
    <property type="project" value="UniProtKB-ARBA"/>
</dbReference>
<gene>
    <name evidence="3" type="ORF">SAMN06265219_103158</name>
</gene>
<evidence type="ECO:0000313" key="4">
    <source>
        <dbReference type="Proteomes" id="UP000317557"/>
    </source>
</evidence>
<accession>A0A521BW23</accession>
<evidence type="ECO:0000256" key="1">
    <source>
        <dbReference type="ARBA" id="ARBA00005250"/>
    </source>
</evidence>
<sequence length="303" mass="33230">MNRREFLLKSTLLGAAATLPVSKLLAFNQDDPFTTLRRNVGTFTGSGGTIGWLVNDEGIVVIDSQFPDSAKTCVTGLEEQSAAPFDILINTHHHGDHTGGNSVLKDKVEHIVAHDNVPSLQRITAESRGQEVVDAQVYADTTYHKSWKTQIGDETVHLKHYGPAHTGGDSVVYFEQANVIHMGDLIFNRVHPFIDYGGGASIANWITTLESVTEEYPADAIYIFGHGNPNFGVTGSKDDLLVMRNFLSALLDYTREGIEAGKSVDELANIETLDGFEDFKAPDWRLPLSANIKVAYAELTKNK</sequence>
<dbReference type="Proteomes" id="UP000317557">
    <property type="component" value="Unassembled WGS sequence"/>
</dbReference>
<dbReference type="CDD" id="cd16282">
    <property type="entry name" value="metallo-hydrolase-like_MBL-fold"/>
    <property type="match status" value="1"/>
</dbReference>
<dbReference type="SMART" id="SM00849">
    <property type="entry name" value="Lactamase_B"/>
    <property type="match status" value="1"/>
</dbReference>
<dbReference type="OrthoDB" id="9769598at2"/>
<dbReference type="SUPFAM" id="SSF56281">
    <property type="entry name" value="Metallo-hydrolase/oxidoreductase"/>
    <property type="match status" value="1"/>
</dbReference>
<dbReference type="Gene3D" id="3.60.15.10">
    <property type="entry name" value="Ribonuclease Z/Hydroxyacylglutathione hydrolase-like"/>
    <property type="match status" value="1"/>
</dbReference>
<dbReference type="InterPro" id="IPR050855">
    <property type="entry name" value="NDM-1-like"/>
</dbReference>
<dbReference type="AlphaFoldDB" id="A0A521BW23"/>
<keyword evidence="4" id="KW-1185">Reference proteome</keyword>
<feature type="domain" description="Metallo-beta-lactamase" evidence="2">
    <location>
        <begin position="48"/>
        <end position="226"/>
    </location>
</feature>
<reference evidence="3 4" key="1">
    <citation type="submission" date="2017-05" db="EMBL/GenBank/DDBJ databases">
        <authorList>
            <person name="Varghese N."/>
            <person name="Submissions S."/>
        </authorList>
    </citation>
    <scope>NUCLEOTIDE SEQUENCE [LARGE SCALE GENOMIC DNA]</scope>
    <source>
        <strain evidence="3 4">DSM 21985</strain>
    </source>
</reference>
<name>A0A521BW23_9BACT</name>
<proteinExistence type="inferred from homology"/>
<dbReference type="PANTHER" id="PTHR42951">
    <property type="entry name" value="METALLO-BETA-LACTAMASE DOMAIN-CONTAINING"/>
    <property type="match status" value="1"/>
</dbReference>
<organism evidence="3 4">
    <name type="scientific">Gracilimonas mengyeensis</name>
    <dbReference type="NCBI Taxonomy" id="1302730"/>
    <lineage>
        <taxon>Bacteria</taxon>
        <taxon>Pseudomonadati</taxon>
        <taxon>Balneolota</taxon>
        <taxon>Balneolia</taxon>
        <taxon>Balneolales</taxon>
        <taxon>Balneolaceae</taxon>
        <taxon>Gracilimonas</taxon>
    </lineage>
</organism>